<dbReference type="Gene3D" id="2.130.10.80">
    <property type="entry name" value="Galactose oxidase/kelch, beta-propeller"/>
    <property type="match status" value="5"/>
</dbReference>
<feature type="signal peptide" evidence="1">
    <location>
        <begin position="1"/>
        <end position="19"/>
    </location>
</feature>
<accession>A0A410RSS5</accession>
<feature type="chain" id="PRO_5019336074" evidence="1">
    <location>
        <begin position="20"/>
        <end position="1095"/>
    </location>
</feature>
<organism evidence="2 3">
    <name type="scientific">Corallococcus coralloides</name>
    <name type="common">Myxococcus coralloides</name>
    <dbReference type="NCBI Taxonomy" id="184914"/>
    <lineage>
        <taxon>Bacteria</taxon>
        <taxon>Pseudomonadati</taxon>
        <taxon>Myxococcota</taxon>
        <taxon>Myxococcia</taxon>
        <taxon>Myxococcales</taxon>
        <taxon>Cystobacterineae</taxon>
        <taxon>Myxococcaceae</taxon>
        <taxon>Corallococcus</taxon>
    </lineage>
</organism>
<dbReference type="SMART" id="SM00612">
    <property type="entry name" value="Kelch"/>
    <property type="match status" value="11"/>
</dbReference>
<dbReference type="InterPro" id="IPR015915">
    <property type="entry name" value="Kelch-typ_b-propeller"/>
</dbReference>
<dbReference type="PANTHER" id="PTHR45632">
    <property type="entry name" value="LD33804P"/>
    <property type="match status" value="1"/>
</dbReference>
<dbReference type="EMBL" id="CP034669">
    <property type="protein sequence ID" value="QAT84912.1"/>
    <property type="molecule type" value="Genomic_DNA"/>
</dbReference>
<dbReference type="InterPro" id="IPR006652">
    <property type="entry name" value="Kelch_1"/>
</dbReference>
<sequence length="1095" mass="112374">MKRASFSLVLVLALGLALIAGCSATSSDTGSARFAVSVPQALSSDISRVSVTSSGPDIPSVTVDLVQTEGVWGGTIGNIPAGPDRSFLAQAFDASGTLLFSGSASGVSILADQMTFVAITLQELNPPPPFDNEAPLIDSLVVSSTSVPLGRQIRLSARAHDPNPGDTLSYAWSATAGSFSSPSSASTSWTAPLSPGMQQLSLSVTDSRGLASNLLLVVNVTEDGSEGDAALLISINSSPRVDSLIAVPTQLAVGQQTSVSVSASDPDGDSLSYSWSATCAGTWINAHSSSPLFTPTALPEGACNNCRLTVSISDGRGGQNTGTVALCVGHRPPVPHLAPVIVRSYRSSDTATGGQVLTYEVVASDPEGSALSFSWAATAGVLDAATGDASRSRVTWTAPLCVRASTTPTITATVTNAFGLRTTRSFPVAGLPDCSTAGAWVLTGSMSTPRLLPTATLLPNGRVLVAGGAIDIPPLIRNLAPLETAEIFNPTSGTWSATGSMAAPRFNHTATLLPNGKVLVAGGDGGNYPPLVTAELYDPTSGTWSATGSMTAPRMGHTATLLPNGKVLVIGGFDTSVGDFAEVYDPSSGTWATTGPMTSPRNHGHTATLLPNGKVLVTGGYDVVSGPLATAEWYDPTSDTWSPVGSMLSTRYEHTATLLPDGKILVAGGYTPIPTSAELYDPGSDTWSETGSLLLPAYLPTATLLLTGQVLVVGASREVTEVYDPASGTWSLTEPMAEEHGGHTATLLPDGRVLVAGDRTATAEVFGPPSGTWSPISAMLEPRLGQSVNLLPDGQVLVAGGVSPSGVPLATAEVYDPTWNTWHATGSMAAARVGVGHAATPLLDGKVLVWGGGTISAPLLTAELYDPTSGTWSAAHALPERLDLVALLPSGQVLAESNSAMWFYDPASDTWSASPTPPPPHFRPATLLANGEVLFGGNPAWWLYDPTSDTWSATGTPSGTARYGIGISTLLANGKVLNAGGYDFVADQVTGAAQLYDPASGTWSLTDSMSPRTGNSATLLLNGKVLVAGGVIYPFPPDPPSIPLSSAQLYDPASGTWSATGSMSEPRSGPQARRLLDGRVLVMGGFEGPGEVYTP</sequence>
<gene>
    <name evidence="2" type="ORF">EJ065_3349</name>
</gene>
<dbReference type="AlphaFoldDB" id="A0A410RSS5"/>
<dbReference type="InterPro" id="IPR011043">
    <property type="entry name" value="Gal_Oxase/kelch_b-propeller"/>
</dbReference>
<evidence type="ECO:0000313" key="2">
    <source>
        <dbReference type="EMBL" id="QAT84912.1"/>
    </source>
</evidence>
<dbReference type="Pfam" id="PF17963">
    <property type="entry name" value="Big_9"/>
    <property type="match status" value="1"/>
</dbReference>
<dbReference type="SUPFAM" id="SSF50965">
    <property type="entry name" value="Galactose oxidase, central domain"/>
    <property type="match status" value="2"/>
</dbReference>
<dbReference type="SUPFAM" id="SSF117281">
    <property type="entry name" value="Kelch motif"/>
    <property type="match status" value="1"/>
</dbReference>
<dbReference type="RefSeq" id="WP_128796776.1">
    <property type="nucleotide sequence ID" value="NZ_CP034669.1"/>
</dbReference>
<dbReference type="PANTHER" id="PTHR45632:SF26">
    <property type="entry name" value="BTB DOMAIN-CONTAINING PROTEIN"/>
    <property type="match status" value="1"/>
</dbReference>
<dbReference type="InterPro" id="IPR013783">
    <property type="entry name" value="Ig-like_fold"/>
</dbReference>
<name>A0A410RSS5_CORCK</name>
<dbReference type="Gene3D" id="2.60.40.10">
    <property type="entry name" value="Immunoglobulins"/>
    <property type="match status" value="2"/>
</dbReference>
<dbReference type="PROSITE" id="PS51257">
    <property type="entry name" value="PROKAR_LIPOPROTEIN"/>
    <property type="match status" value="1"/>
</dbReference>
<proteinExistence type="predicted"/>
<dbReference type="Gene3D" id="2.120.10.80">
    <property type="entry name" value="Kelch-type beta propeller"/>
    <property type="match status" value="2"/>
</dbReference>
<protein>
    <submittedName>
        <fullName evidence="2">Branched-chain amino acid ABC transporter2C amino acid-binding protein</fullName>
    </submittedName>
</protein>
<dbReference type="Proteomes" id="UP000288758">
    <property type="component" value="Chromosome"/>
</dbReference>
<dbReference type="Pfam" id="PF01344">
    <property type="entry name" value="Kelch_1"/>
    <property type="match status" value="1"/>
</dbReference>
<reference evidence="2 3" key="1">
    <citation type="submission" date="2018-12" db="EMBL/GenBank/DDBJ databases">
        <title>Complete Genome Sequence of the Corallopyronin A producing Myxobacterium Corallococcus coralloides B035.</title>
        <authorList>
            <person name="Bouhired S.M."/>
            <person name="Rupp O."/>
            <person name="Blom J."/>
            <person name="Schaeberle T.F."/>
            <person name="Kehraus S."/>
            <person name="Schiefer A."/>
            <person name="Pfarr K."/>
            <person name="Goesmann A."/>
            <person name="Hoerauf A."/>
            <person name="Koenig G.M."/>
        </authorList>
    </citation>
    <scope>NUCLEOTIDE SEQUENCE [LARGE SCALE GENOMIC DNA]</scope>
    <source>
        <strain evidence="2 3">B035</strain>
    </source>
</reference>
<dbReference type="InterPro" id="IPR037293">
    <property type="entry name" value="Gal_Oxidase_central_sf"/>
</dbReference>
<evidence type="ECO:0000313" key="3">
    <source>
        <dbReference type="Proteomes" id="UP000288758"/>
    </source>
</evidence>
<evidence type="ECO:0000256" key="1">
    <source>
        <dbReference type="SAM" id="SignalP"/>
    </source>
</evidence>
<keyword evidence="1" id="KW-0732">Signal</keyword>
<dbReference type="Pfam" id="PF24681">
    <property type="entry name" value="Kelch_KLHDC2_KLHL20_DRC7"/>
    <property type="match status" value="1"/>
</dbReference>